<dbReference type="PANTHER" id="PTHR15462">
    <property type="entry name" value="SERINE PROTEASE"/>
    <property type="match status" value="1"/>
</dbReference>
<reference evidence="3 4" key="1">
    <citation type="submission" date="2022-04" db="EMBL/GenBank/DDBJ databases">
        <title>Genome draft of Actinomadura sp. ATCC 31491.</title>
        <authorList>
            <person name="Shi X."/>
            <person name="Du Y."/>
        </authorList>
    </citation>
    <scope>NUCLEOTIDE SEQUENCE [LARGE SCALE GENOMIC DNA]</scope>
    <source>
        <strain evidence="3 4">ATCC 31491</strain>
    </source>
</reference>
<evidence type="ECO:0000313" key="3">
    <source>
        <dbReference type="EMBL" id="MCK2220878.1"/>
    </source>
</evidence>
<accession>A0ABT0G916</accession>
<proteinExistence type="predicted"/>
<dbReference type="InterPro" id="IPR043504">
    <property type="entry name" value="Peptidase_S1_PA_chymotrypsin"/>
</dbReference>
<evidence type="ECO:0000256" key="1">
    <source>
        <dbReference type="ARBA" id="ARBA00022729"/>
    </source>
</evidence>
<sequence>MVTVRKQAWGGAESSPLMRPAQAVRYWTATKQAKAKAADLPSTRPPLVATSAQRLLSVPTGKRLTPGADANGYARVRRPYTGAARSRMSGRLFFVNASGRGDSCSASVVRSASQLLIVTAAHCVYSVPEGASRGKWHSSFAFVPAYDGRATAERQREPYGRWGGRRAWKPDGYTGLAGGDWNSVYDVALIEVGRRTRTLQDAVGGGFTPMRSQGGRHTIVTAGYPGVLGRKPYDGRDQLWCLARTQPARALAAASAATLPTTLPADLPATLPAGVPATVPADVPAVAPAAPEAGAVAAAAPATKLETYNCHLSKGHSGGPWVLRGTRDLVGVLSAGTEDGQADGYSVANALNVESYGAIVKKADPRGVYDALSVKLTGPAAAVRRGETATVTATVTMRGLMAASQVPVTFRVPAGAGLAAVTGGTCERAARQATCVVGAVRPGRPVQLTARVRLTGDAPQQVPVTAHVAATRLDPSQRDNTAELRVQTRA</sequence>
<protein>
    <submittedName>
        <fullName evidence="3">Trypsin-like peptidase domain-containing protein</fullName>
    </submittedName>
</protein>
<feature type="domain" description="DUF11" evidence="2">
    <location>
        <begin position="372"/>
        <end position="485"/>
    </location>
</feature>
<organism evidence="3 4">
    <name type="scientific">Actinomadura luzonensis</name>
    <dbReference type="NCBI Taxonomy" id="2805427"/>
    <lineage>
        <taxon>Bacteria</taxon>
        <taxon>Bacillati</taxon>
        <taxon>Actinomycetota</taxon>
        <taxon>Actinomycetes</taxon>
        <taxon>Streptosporangiales</taxon>
        <taxon>Thermomonosporaceae</taxon>
        <taxon>Actinomadura</taxon>
    </lineage>
</organism>
<evidence type="ECO:0000313" key="4">
    <source>
        <dbReference type="Proteomes" id="UP001317259"/>
    </source>
</evidence>
<dbReference type="Proteomes" id="UP001317259">
    <property type="component" value="Unassembled WGS sequence"/>
</dbReference>
<dbReference type="InterPro" id="IPR018114">
    <property type="entry name" value="TRYPSIN_HIS"/>
</dbReference>
<dbReference type="Gene3D" id="2.40.10.10">
    <property type="entry name" value="Trypsin-like serine proteases"/>
    <property type="match status" value="2"/>
</dbReference>
<dbReference type="RefSeq" id="WP_242375849.1">
    <property type="nucleotide sequence ID" value="NZ_JAKRKC020000002.1"/>
</dbReference>
<name>A0ABT0G916_9ACTN</name>
<keyword evidence="4" id="KW-1185">Reference proteome</keyword>
<dbReference type="EMBL" id="JAKRKC020000002">
    <property type="protein sequence ID" value="MCK2220878.1"/>
    <property type="molecule type" value="Genomic_DNA"/>
</dbReference>
<comment type="caution">
    <text evidence="3">The sequence shown here is derived from an EMBL/GenBank/DDBJ whole genome shotgun (WGS) entry which is preliminary data.</text>
</comment>
<dbReference type="PANTHER" id="PTHR15462:SF8">
    <property type="entry name" value="SERINE PROTEASE"/>
    <property type="match status" value="1"/>
</dbReference>
<dbReference type="Pfam" id="PF01345">
    <property type="entry name" value="DUF11"/>
    <property type="match status" value="1"/>
</dbReference>
<dbReference type="PROSITE" id="PS00134">
    <property type="entry name" value="TRYPSIN_HIS"/>
    <property type="match status" value="1"/>
</dbReference>
<dbReference type="InterPro" id="IPR050966">
    <property type="entry name" value="Glutamyl_endopeptidase"/>
</dbReference>
<evidence type="ECO:0000259" key="2">
    <source>
        <dbReference type="Pfam" id="PF01345"/>
    </source>
</evidence>
<dbReference type="InterPro" id="IPR001434">
    <property type="entry name" value="OmcB-like_DUF11"/>
</dbReference>
<dbReference type="SUPFAM" id="SSF50494">
    <property type="entry name" value="Trypsin-like serine proteases"/>
    <property type="match status" value="1"/>
</dbReference>
<dbReference type="InterPro" id="IPR009003">
    <property type="entry name" value="Peptidase_S1_PA"/>
</dbReference>
<gene>
    <name evidence="3" type="ORF">MF672_044790</name>
</gene>
<keyword evidence="1" id="KW-0732">Signal</keyword>